<dbReference type="InterPro" id="IPR018724">
    <property type="entry name" value="2OG-Fe_dioxygenase"/>
</dbReference>
<proteinExistence type="predicted"/>
<dbReference type="EC" id="1.14.11.45" evidence="1"/>
<evidence type="ECO:0000313" key="2">
    <source>
        <dbReference type="Proteomes" id="UP000516349"/>
    </source>
</evidence>
<sequence length="247" mass="28470">MSTPSPDSFSLIKNETQTIEQEGFGFIAAKTMASILGEAVLKHWGIFAESWDNLGDDRYMADAGRYRRRKYAVFAVDANTITRKPHQPHYQSRDYNPLNGDIERWFAPMDESTLANPVFIVLMQWARATITHLTPKDFIPQTWHAEIHQFRIEANQQFQGKPTPEGMHRDGVDWVFVVMINRKNIEEGTTIILDIQRQPLGSFTLLNPLDTVIVNDNRVFHGVTPIKPQDQNHPAYRDVLVLTFRHQ</sequence>
<evidence type="ECO:0000313" key="1">
    <source>
        <dbReference type="EMBL" id="QNT77493.1"/>
    </source>
</evidence>
<dbReference type="EMBL" id="CP060244">
    <property type="protein sequence ID" value="QNT77493.1"/>
    <property type="molecule type" value="Genomic_DNA"/>
</dbReference>
<dbReference type="RefSeq" id="WP_203413964.1">
    <property type="nucleotide sequence ID" value="NZ_CP060244.1"/>
</dbReference>
<reference evidence="1 2" key="1">
    <citation type="submission" date="2020-08" db="EMBL/GenBank/DDBJ databases">
        <title>Complete genome sequence of Entomobacter blattae G55GP.</title>
        <authorList>
            <person name="Poehlein A."/>
            <person name="Guzman J."/>
            <person name="Daniel R."/>
            <person name="Vilcinskas A."/>
        </authorList>
    </citation>
    <scope>NUCLEOTIDE SEQUENCE [LARGE SCALE GENOMIC DNA]</scope>
    <source>
        <strain evidence="1 2">G55GP</strain>
    </source>
</reference>
<organism evidence="1 2">
    <name type="scientific">Entomobacter blattae</name>
    <dbReference type="NCBI Taxonomy" id="2762277"/>
    <lineage>
        <taxon>Bacteria</taxon>
        <taxon>Pseudomonadati</taxon>
        <taxon>Pseudomonadota</taxon>
        <taxon>Alphaproteobacteria</taxon>
        <taxon>Acetobacterales</taxon>
        <taxon>Acetobacteraceae</taxon>
        <taxon>Entomobacter</taxon>
    </lineage>
</organism>
<dbReference type="Gene3D" id="2.60.120.620">
    <property type="entry name" value="q2cbj1_9rhob like domain"/>
    <property type="match status" value="1"/>
</dbReference>
<dbReference type="KEGG" id="ebla:JGUZn3_02350"/>
<dbReference type="Pfam" id="PF10014">
    <property type="entry name" value="2OG-Fe_Oxy_2"/>
    <property type="match status" value="1"/>
</dbReference>
<gene>
    <name evidence="1" type="primary">ido</name>
    <name evidence="1" type="ORF">JGUZn3_02350</name>
</gene>
<dbReference type="GO" id="GO:0051213">
    <property type="term" value="F:dioxygenase activity"/>
    <property type="evidence" value="ECO:0007669"/>
    <property type="project" value="InterPro"/>
</dbReference>
<keyword evidence="1" id="KW-0560">Oxidoreductase</keyword>
<dbReference type="Proteomes" id="UP000516349">
    <property type="component" value="Chromosome"/>
</dbReference>
<accession>A0A7H1NNY3</accession>
<keyword evidence="2" id="KW-1185">Reference proteome</keyword>
<name>A0A7H1NNY3_9PROT</name>
<dbReference type="AlphaFoldDB" id="A0A7H1NNY3"/>
<protein>
    <submittedName>
        <fullName evidence="1">L-isoleucine-4-hydroxylase</fullName>
        <ecNumber evidence="1">1.14.11.45</ecNumber>
    </submittedName>
</protein>